<gene>
    <name evidence="1" type="ORF">PRELSG_0009900</name>
</gene>
<evidence type="ECO:0000313" key="2">
    <source>
        <dbReference type="Proteomes" id="UP000220158"/>
    </source>
</evidence>
<evidence type="ECO:0008006" key="3">
    <source>
        <dbReference type="Google" id="ProtNLM"/>
    </source>
</evidence>
<dbReference type="AlphaFoldDB" id="A0A1J1GKH8"/>
<dbReference type="Proteomes" id="UP000220158">
    <property type="component" value="Unassembled WGS sequence"/>
</dbReference>
<dbReference type="OMA" id="LYCNFDL"/>
<dbReference type="InterPro" id="IPR023674">
    <property type="entry name" value="Ribosomal_uL1-like"/>
</dbReference>
<dbReference type="GeneID" id="39734016"/>
<dbReference type="InterPro" id="IPR028364">
    <property type="entry name" value="Ribosomal_uL1/biogenesis"/>
</dbReference>
<protein>
    <recommendedName>
        <fullName evidence="3">Ribosomal protein L1</fullName>
    </recommendedName>
</protein>
<sequence length="303" mass="36202">MKGKNKKKEIFEKKKKENKKFLEFIKANQKYEKFQKAILNSKSQKINKKIQNIKLKNKSSLSIFKTYDLIEKSTFYKAYDFIVEKGLNDEIKNLFYDSYILYCNFDLSSSYNLGKYYNFSIDLTHSYYSDVILFVYENSEKWKKFIIENKIKKIKKVMTYEKFEAVYYKEDLLNEITNRYDLYIFDSCIRTKKYTHLISKIKKNNKTFTTLQLSEETFVENIDKAVKKTYTDLNKGSTHSVPIGYLNIGKEKLYDNIKAVAKFMLPFYEQKKVSVVSINLRYINMTIPLYIHALKYETNSESN</sequence>
<reference evidence="1 2" key="1">
    <citation type="submission" date="2015-04" db="EMBL/GenBank/DDBJ databases">
        <authorList>
            <consortium name="Pathogen Informatics"/>
        </authorList>
    </citation>
    <scope>NUCLEOTIDE SEQUENCE [LARGE SCALE GENOMIC DNA]</scope>
    <source>
        <strain evidence="1 2">SGS1</strain>
    </source>
</reference>
<dbReference type="VEuPathDB" id="PlasmoDB:PRELSG_0009900"/>
<proteinExistence type="predicted"/>
<dbReference type="RefSeq" id="XP_028531292.1">
    <property type="nucleotide sequence ID" value="XM_028677112.1"/>
</dbReference>
<dbReference type="Pfam" id="PF00687">
    <property type="entry name" value="Ribosomal_L1"/>
    <property type="match status" value="1"/>
</dbReference>
<name>A0A1J1GKH8_PLARL</name>
<accession>A0A1J1GKH8</accession>
<evidence type="ECO:0000313" key="1">
    <source>
        <dbReference type="EMBL" id="CRG85381.1"/>
    </source>
</evidence>
<dbReference type="OrthoDB" id="10251727at2759"/>
<organism evidence="1 2">
    <name type="scientific">Plasmodium relictum</name>
    <dbReference type="NCBI Taxonomy" id="85471"/>
    <lineage>
        <taxon>Eukaryota</taxon>
        <taxon>Sar</taxon>
        <taxon>Alveolata</taxon>
        <taxon>Apicomplexa</taxon>
        <taxon>Aconoidasida</taxon>
        <taxon>Haemosporida</taxon>
        <taxon>Plasmodiidae</taxon>
        <taxon>Plasmodium</taxon>
        <taxon>Plasmodium (Haemamoeba)</taxon>
    </lineage>
</organism>
<dbReference type="SUPFAM" id="SSF56808">
    <property type="entry name" value="Ribosomal protein L1"/>
    <property type="match status" value="1"/>
</dbReference>
<keyword evidence="2" id="KW-1185">Reference proteome</keyword>
<dbReference type="KEGG" id="prel:PRELSG_0009900"/>
<dbReference type="EMBL" id="CVMU01000401">
    <property type="protein sequence ID" value="CRG85381.1"/>
    <property type="molecule type" value="Genomic_DNA"/>
</dbReference>